<protein>
    <recommendedName>
        <fullName evidence="4">DNA alkylation repair enzyme</fullName>
    </recommendedName>
</protein>
<dbReference type="PANTHER" id="PTHR34070">
    <property type="entry name" value="ARMADILLO-TYPE FOLD"/>
    <property type="match status" value="1"/>
</dbReference>
<dbReference type="InterPro" id="IPR014825">
    <property type="entry name" value="DNA_alkylation"/>
</dbReference>
<proteinExistence type="predicted"/>
<feature type="compositionally biased region" description="Polar residues" evidence="1">
    <location>
        <begin position="211"/>
        <end position="221"/>
    </location>
</feature>
<organism evidence="2 3">
    <name type="scientific">Corynebacterium callunae DSM 20147</name>
    <dbReference type="NCBI Taxonomy" id="1121353"/>
    <lineage>
        <taxon>Bacteria</taxon>
        <taxon>Bacillati</taxon>
        <taxon>Actinomycetota</taxon>
        <taxon>Actinomycetes</taxon>
        <taxon>Mycobacteriales</taxon>
        <taxon>Corynebacteriaceae</taxon>
        <taxon>Corynebacterium</taxon>
    </lineage>
</organism>
<dbReference type="InterPro" id="IPR016024">
    <property type="entry name" value="ARM-type_fold"/>
</dbReference>
<evidence type="ECO:0000313" key="2">
    <source>
        <dbReference type="EMBL" id="AGG66343.1"/>
    </source>
</evidence>
<accession>M1UY51</accession>
<evidence type="ECO:0000313" key="3">
    <source>
        <dbReference type="Proteomes" id="UP000011760"/>
    </source>
</evidence>
<dbReference type="SUPFAM" id="SSF48371">
    <property type="entry name" value="ARM repeat"/>
    <property type="match status" value="1"/>
</dbReference>
<dbReference type="eggNOG" id="COG4912">
    <property type="taxonomic scope" value="Bacteria"/>
</dbReference>
<gene>
    <name evidence="2" type="ORF">H924_04485</name>
</gene>
<dbReference type="Pfam" id="PF08713">
    <property type="entry name" value="DNA_alkylation"/>
    <property type="match status" value="1"/>
</dbReference>
<feature type="compositionally biased region" description="Polar residues" evidence="1">
    <location>
        <begin position="231"/>
        <end position="242"/>
    </location>
</feature>
<dbReference type="CDD" id="cd07064">
    <property type="entry name" value="AlkD_like_1"/>
    <property type="match status" value="1"/>
</dbReference>
<keyword evidence="3" id="KW-1185">Reference proteome</keyword>
<feature type="region of interest" description="Disordered" evidence="1">
    <location>
        <begin position="210"/>
        <end position="242"/>
    </location>
</feature>
<evidence type="ECO:0008006" key="4">
    <source>
        <dbReference type="Google" id="ProtNLM"/>
    </source>
</evidence>
<dbReference type="Gene3D" id="1.25.40.290">
    <property type="entry name" value="ARM repeat domains"/>
    <property type="match status" value="1"/>
</dbReference>
<dbReference type="PATRIC" id="fig|1121353.3.peg.918"/>
<sequence length="242" mass="27071">MTESDAFIRVRQALEPLADPARAAGMAAYMRDQFSFLGISSAARKEAYKPLLREMKTLDQDFVQDCFSAPEREYQYAACDHIRRVGISDLEFAKALIQSKSWWDTVDALAKPIGANHDDIAMREWAVDDNLWVRRVAIIHQLGRKKNTDTALLAWIIERNLGSTEFFINKAIGWALRDLSRHDPSWVRAFAAATDLAALSRREALRLIDQPASQPWPSGSSKAPPYIGPSAASSRVTVPPNS</sequence>
<evidence type="ECO:0000256" key="1">
    <source>
        <dbReference type="SAM" id="MobiDB-lite"/>
    </source>
</evidence>
<reference evidence="2 3" key="1">
    <citation type="submission" date="2013-02" db="EMBL/GenBank/DDBJ databases">
        <title>The complete genome sequence of Corynebacterium callunae DSM 20147.</title>
        <authorList>
            <person name="Ruckert C."/>
            <person name="Albersmeier A."/>
            <person name="Kalinowski J."/>
        </authorList>
    </citation>
    <scope>NUCLEOTIDE SEQUENCE [LARGE SCALE GENOMIC DNA]</scope>
    <source>
        <strain evidence="2 3">DSM 20147</strain>
    </source>
</reference>
<dbReference type="HOGENOM" id="CLU_079880_1_1_11"/>
<dbReference type="EMBL" id="CP004354">
    <property type="protein sequence ID" value="AGG66343.1"/>
    <property type="molecule type" value="Genomic_DNA"/>
</dbReference>
<name>M1UY51_9CORY</name>
<dbReference type="OrthoDB" id="9775346at2"/>
<dbReference type="AlphaFoldDB" id="M1UY51"/>
<dbReference type="Gene3D" id="1.20.1660.10">
    <property type="entry name" value="Hypothetical protein (EF3068)"/>
    <property type="match status" value="1"/>
</dbReference>
<dbReference type="KEGG" id="ccn:H924_04485"/>
<dbReference type="PANTHER" id="PTHR34070:SF1">
    <property type="entry name" value="DNA ALKYLATION REPAIR PROTEIN"/>
    <property type="match status" value="1"/>
</dbReference>
<dbReference type="STRING" id="1121353.H924_04485"/>
<dbReference type="Proteomes" id="UP000011760">
    <property type="component" value="Chromosome"/>
</dbReference>